<evidence type="ECO:0000313" key="1">
    <source>
        <dbReference type="EMBL" id="KAF0924645.1"/>
    </source>
</evidence>
<evidence type="ECO:0000313" key="2">
    <source>
        <dbReference type="Proteomes" id="UP000479710"/>
    </source>
</evidence>
<protein>
    <submittedName>
        <fullName evidence="1">Uncharacterized protein</fullName>
    </submittedName>
</protein>
<dbReference type="EMBL" id="SPHZ02000003">
    <property type="protein sequence ID" value="KAF0924645.1"/>
    <property type="molecule type" value="Genomic_DNA"/>
</dbReference>
<comment type="caution">
    <text evidence="1">The sequence shown here is derived from an EMBL/GenBank/DDBJ whole genome shotgun (WGS) entry which is preliminary data.</text>
</comment>
<proteinExistence type="predicted"/>
<keyword evidence="2" id="KW-1185">Reference proteome</keyword>
<name>A0A6G1EHU6_9ORYZ</name>
<accession>A0A6G1EHU6</accession>
<organism evidence="1 2">
    <name type="scientific">Oryza meyeriana var. granulata</name>
    <dbReference type="NCBI Taxonomy" id="110450"/>
    <lineage>
        <taxon>Eukaryota</taxon>
        <taxon>Viridiplantae</taxon>
        <taxon>Streptophyta</taxon>
        <taxon>Embryophyta</taxon>
        <taxon>Tracheophyta</taxon>
        <taxon>Spermatophyta</taxon>
        <taxon>Magnoliopsida</taxon>
        <taxon>Liliopsida</taxon>
        <taxon>Poales</taxon>
        <taxon>Poaceae</taxon>
        <taxon>BOP clade</taxon>
        <taxon>Oryzoideae</taxon>
        <taxon>Oryzeae</taxon>
        <taxon>Oryzinae</taxon>
        <taxon>Oryza</taxon>
        <taxon>Oryza meyeriana</taxon>
    </lineage>
</organism>
<dbReference type="AlphaFoldDB" id="A0A6G1EHU6"/>
<reference evidence="1 2" key="1">
    <citation type="submission" date="2019-11" db="EMBL/GenBank/DDBJ databases">
        <title>Whole genome sequence of Oryza granulata.</title>
        <authorList>
            <person name="Li W."/>
        </authorList>
    </citation>
    <scope>NUCLEOTIDE SEQUENCE [LARGE SCALE GENOMIC DNA]</scope>
    <source>
        <strain evidence="2">cv. Menghai</strain>
        <tissue evidence="1">Leaf</tissue>
    </source>
</reference>
<gene>
    <name evidence="1" type="ORF">E2562_010242</name>
</gene>
<sequence>MLLRLPGHRSAPPGHLPTLPCLPGHRSALTNHLLSFRSLLGHRDASLAQLGQAFRRLLARRSLPPWHLLLTSQHFAVPRSPCRAPPQSPSVVWDWEECGWEIAGLGIDGAGGIGDICAGAG</sequence>
<dbReference type="Proteomes" id="UP000479710">
    <property type="component" value="Unassembled WGS sequence"/>
</dbReference>